<reference evidence="1 2" key="1">
    <citation type="submission" date="2020-04" db="EMBL/GenBank/DDBJ databases">
        <title>MicrobeNet Type strains.</title>
        <authorList>
            <person name="Nicholson A.C."/>
        </authorList>
    </citation>
    <scope>NUCLEOTIDE SEQUENCE [LARGE SCALE GENOMIC DNA]</scope>
    <source>
        <strain evidence="1 2">JCM 12354</strain>
    </source>
</reference>
<dbReference type="AlphaFoldDB" id="A0A846Y4E0"/>
<organism evidence="1 2">
    <name type="scientific">Nocardia vermiculata</name>
    <dbReference type="NCBI Taxonomy" id="257274"/>
    <lineage>
        <taxon>Bacteria</taxon>
        <taxon>Bacillati</taxon>
        <taxon>Actinomycetota</taxon>
        <taxon>Actinomycetes</taxon>
        <taxon>Mycobacteriales</taxon>
        <taxon>Nocardiaceae</taxon>
        <taxon>Nocardia</taxon>
    </lineage>
</organism>
<gene>
    <name evidence="1" type="ORF">HGA08_18130</name>
</gene>
<dbReference type="EMBL" id="JAAXOP010000010">
    <property type="protein sequence ID" value="NKY52138.1"/>
    <property type="molecule type" value="Genomic_DNA"/>
</dbReference>
<comment type="caution">
    <text evidence="1">The sequence shown here is derived from an EMBL/GenBank/DDBJ whole genome shotgun (WGS) entry which is preliminary data.</text>
</comment>
<evidence type="ECO:0000313" key="1">
    <source>
        <dbReference type="EMBL" id="NKY52138.1"/>
    </source>
</evidence>
<evidence type="ECO:0000313" key="2">
    <source>
        <dbReference type="Proteomes" id="UP000565711"/>
    </source>
</evidence>
<accession>A0A846Y4E0</accession>
<name>A0A846Y4E0_9NOCA</name>
<dbReference type="RefSeq" id="WP_067875946.1">
    <property type="nucleotide sequence ID" value="NZ_JAAXOP010000010.1"/>
</dbReference>
<proteinExistence type="predicted"/>
<dbReference type="Proteomes" id="UP000565711">
    <property type="component" value="Unassembled WGS sequence"/>
</dbReference>
<sequence>MRGHHAPSPAERLLAEIYQAGYSSVDDFIDRLRVRPRNLPRNAGTPVVSVSGGAGASFIDPTADTTELYFGGVDWDSVDPFADTTEFPAIQRVWVIPERHAS</sequence>
<keyword evidence="2" id="KW-1185">Reference proteome</keyword>
<protein>
    <submittedName>
        <fullName evidence="1">Uncharacterized protein</fullName>
    </submittedName>
</protein>